<comment type="caution">
    <text evidence="1">The sequence shown here is derived from an EMBL/GenBank/DDBJ whole genome shotgun (WGS) entry which is preliminary data.</text>
</comment>
<dbReference type="SUPFAM" id="SSF48371">
    <property type="entry name" value="ARM repeat"/>
    <property type="match status" value="1"/>
</dbReference>
<feature type="non-terminal residue" evidence="1">
    <location>
        <position position="213"/>
    </location>
</feature>
<dbReference type="Gene3D" id="1.25.10.10">
    <property type="entry name" value="Leucine-rich Repeat Variant"/>
    <property type="match status" value="1"/>
</dbReference>
<sequence length="213" mass="23480">MDKKVDEEKANQTLQKLLSSEDANEVAVGLNLLATLAQQKVKTDEAHITKAITLTTEGENEHVRSQALSAVCAIKQPVPLDILRKTAKDKDATVRMLTAYALADKKLGKEAERLITALVTDKDQRVLYRALSLLDKPLWPSCRYLPASSSADSKRANLLFLSSFRREYAYVPRKAGGASTLSFLISDIEAAGAIRARKLRLRRAFCGVPVNIN</sequence>
<protein>
    <recommendedName>
        <fullName evidence="2">HEAT repeat domain-containing protein</fullName>
    </recommendedName>
</protein>
<dbReference type="EMBL" id="BART01033166">
    <property type="protein sequence ID" value="GAH17646.1"/>
    <property type="molecule type" value="Genomic_DNA"/>
</dbReference>
<organism evidence="1">
    <name type="scientific">marine sediment metagenome</name>
    <dbReference type="NCBI Taxonomy" id="412755"/>
    <lineage>
        <taxon>unclassified sequences</taxon>
        <taxon>metagenomes</taxon>
        <taxon>ecological metagenomes</taxon>
    </lineage>
</organism>
<dbReference type="Pfam" id="PF13646">
    <property type="entry name" value="HEAT_2"/>
    <property type="match status" value="1"/>
</dbReference>
<evidence type="ECO:0000313" key="1">
    <source>
        <dbReference type="EMBL" id="GAH17646.1"/>
    </source>
</evidence>
<dbReference type="AlphaFoldDB" id="X1DA40"/>
<accession>X1DA40</accession>
<dbReference type="InterPro" id="IPR011989">
    <property type="entry name" value="ARM-like"/>
</dbReference>
<proteinExistence type="predicted"/>
<reference evidence="1" key="1">
    <citation type="journal article" date="2014" name="Front. Microbiol.">
        <title>High frequency of phylogenetically diverse reductive dehalogenase-homologous genes in deep subseafloor sedimentary metagenomes.</title>
        <authorList>
            <person name="Kawai M."/>
            <person name="Futagami T."/>
            <person name="Toyoda A."/>
            <person name="Takaki Y."/>
            <person name="Nishi S."/>
            <person name="Hori S."/>
            <person name="Arai W."/>
            <person name="Tsubouchi T."/>
            <person name="Morono Y."/>
            <person name="Uchiyama I."/>
            <person name="Ito T."/>
            <person name="Fujiyama A."/>
            <person name="Inagaki F."/>
            <person name="Takami H."/>
        </authorList>
    </citation>
    <scope>NUCLEOTIDE SEQUENCE</scope>
    <source>
        <strain evidence="1">Expedition CK06-06</strain>
    </source>
</reference>
<gene>
    <name evidence="1" type="ORF">S01H4_57086</name>
</gene>
<dbReference type="InterPro" id="IPR016024">
    <property type="entry name" value="ARM-type_fold"/>
</dbReference>
<evidence type="ECO:0008006" key="2">
    <source>
        <dbReference type="Google" id="ProtNLM"/>
    </source>
</evidence>
<name>X1DA40_9ZZZZ</name>